<protein>
    <submittedName>
        <fullName evidence="1">Uncharacterized protein</fullName>
    </submittedName>
</protein>
<name>A0A972GRK7_9BACL</name>
<dbReference type="InterPro" id="IPR046905">
    <property type="entry name" value="ABC-3C_MC1"/>
</dbReference>
<comment type="caution">
    <text evidence="1">The sequence shown here is derived from an EMBL/GenBank/DDBJ whole genome shotgun (WGS) entry which is preliminary data.</text>
</comment>
<evidence type="ECO:0000313" key="1">
    <source>
        <dbReference type="EMBL" id="NOU94895.1"/>
    </source>
</evidence>
<dbReference type="Pfam" id="PF20289">
    <property type="entry name" value="MComp1"/>
    <property type="match status" value="1"/>
</dbReference>
<dbReference type="EMBL" id="WHOD01000066">
    <property type="protein sequence ID" value="NOU94895.1"/>
    <property type="molecule type" value="Genomic_DNA"/>
</dbReference>
<dbReference type="AlphaFoldDB" id="A0A972GRK7"/>
<sequence length="177" mass="21050">MLYREEGIINNLISNSGKQIYENVDCWIKQEELFKLYIFSVVITDVDTLKKRWLSIINDIAVNFQSTLEKTVEIWNIYVVFIIHNKVEKELKYLIEQNKFSSRKIVLDNIQNRNKNLKKDHIQSIISSKLFNLSFNAKPHLDDENLETILLKENEVLFKIISENSIDRVEKYLEVKK</sequence>
<organism evidence="1 2">
    <name type="scientific">Paenibacillus foliorum</name>
    <dbReference type="NCBI Taxonomy" id="2654974"/>
    <lineage>
        <taxon>Bacteria</taxon>
        <taxon>Bacillati</taxon>
        <taxon>Bacillota</taxon>
        <taxon>Bacilli</taxon>
        <taxon>Bacillales</taxon>
        <taxon>Paenibacillaceae</taxon>
        <taxon>Paenibacillus</taxon>
    </lineage>
</organism>
<proteinExistence type="predicted"/>
<gene>
    <name evidence="1" type="ORF">GC093_16940</name>
</gene>
<reference evidence="1" key="1">
    <citation type="submission" date="2019-10" db="EMBL/GenBank/DDBJ databases">
        <title>Description of Paenibacillus glebae sp. nov.</title>
        <authorList>
            <person name="Carlier A."/>
            <person name="Qi S."/>
        </authorList>
    </citation>
    <scope>NUCLEOTIDE SEQUENCE</scope>
    <source>
        <strain evidence="1">LMG 31456</strain>
    </source>
</reference>
<dbReference type="Proteomes" id="UP000641588">
    <property type="component" value="Unassembled WGS sequence"/>
</dbReference>
<evidence type="ECO:0000313" key="2">
    <source>
        <dbReference type="Proteomes" id="UP000641588"/>
    </source>
</evidence>
<dbReference type="RefSeq" id="WP_171653114.1">
    <property type="nucleotide sequence ID" value="NZ_WHOD01000066.1"/>
</dbReference>
<keyword evidence="2" id="KW-1185">Reference proteome</keyword>
<accession>A0A972GRK7</accession>